<feature type="domain" description="Outer membrane protein beta-barrel" evidence="7">
    <location>
        <begin position="384"/>
        <end position="510"/>
    </location>
</feature>
<evidence type="ECO:0000259" key="7">
    <source>
        <dbReference type="Pfam" id="PF13568"/>
    </source>
</evidence>
<dbReference type="SUPFAM" id="SSF88659">
    <property type="entry name" value="Sigma3 and sigma4 domains of RNA polymerase sigma factors"/>
    <property type="match status" value="1"/>
</dbReference>
<accession>A0A3E5GDT0</accession>
<dbReference type="Proteomes" id="UP001060104">
    <property type="component" value="Chromosome"/>
</dbReference>
<evidence type="ECO:0000256" key="1">
    <source>
        <dbReference type="ARBA" id="ARBA00010641"/>
    </source>
</evidence>
<dbReference type="GO" id="GO:0006352">
    <property type="term" value="P:DNA-templated transcription initiation"/>
    <property type="evidence" value="ECO:0007669"/>
    <property type="project" value="InterPro"/>
</dbReference>
<dbReference type="EMBL" id="CP103141">
    <property type="protein sequence ID" value="UVQ75315.1"/>
    <property type="molecule type" value="Genomic_DNA"/>
</dbReference>
<dbReference type="GeneID" id="69587647"/>
<evidence type="ECO:0000256" key="4">
    <source>
        <dbReference type="ARBA" id="ARBA00023163"/>
    </source>
</evidence>
<dbReference type="InterPro" id="IPR013324">
    <property type="entry name" value="RNA_pol_sigma_r3/r4-like"/>
</dbReference>
<dbReference type="CDD" id="cd06171">
    <property type="entry name" value="Sigma70_r4"/>
    <property type="match status" value="1"/>
</dbReference>
<gene>
    <name evidence="8" type="primary">rpoE_4</name>
    <name evidence="8" type="ORF">ERS852461_02377</name>
    <name evidence="9" type="ORF">NXY30_02520</name>
</gene>
<dbReference type="PANTHER" id="PTHR43133">
    <property type="entry name" value="RNA POLYMERASE ECF-TYPE SIGMA FACTO"/>
    <property type="match status" value="1"/>
</dbReference>
<name>A0A3E5GDT0_9BACE</name>
<dbReference type="AlphaFoldDB" id="A0A3E5GDT0"/>
<dbReference type="Gene3D" id="1.10.10.10">
    <property type="entry name" value="Winged helix-like DNA-binding domain superfamily/Winged helix DNA-binding domain"/>
    <property type="match status" value="1"/>
</dbReference>
<dbReference type="Proteomes" id="UP000095606">
    <property type="component" value="Unassembled WGS sequence"/>
</dbReference>
<sequence>MDIKELVDLCKEGDELALGLLYKTYSGKMMKICLHYVPDKQIAQDLLHDGFIVIFTSIDSLRTPEKLESWMGAIMKNISLRYLNQNSANTSISLSDIAEEEEPVDNPPLSDSIPYDKIAEMVEKLPEGYSKVFKLAILEGLSHKEIGKLLNIAPHSSSSQLFRAKGLLKKMISDYKQILILVILFLFPMIHDYLDWKRRDTKTNHWAKNVIRKSKIEKKPENENTISSRYIPHYKEEEHYNITLTNLPRLASDTAATISSAISERKDPADKLPAVKPSFIWEPTDQTIAFSYSSRKFASPPKKKAGKWKIMLAGSVGPQLAQNLYKLIATPHSDGLESGLPQQVNTWEEYYDYLNTRHQEGTLGDSLTLMTIAKNNSGRIIEHQHHDTPITFGLSFNKKLSHHWSIETGLQYTYLKSEFTTGKEYRIQETQKLHYIGIPFRISYRLGNYKRLSFYSTAGFQMEIPLKSTLHTSHVTDSVPINLGYQTLEAPLQWSVNASAGVQYQFTPHTSIYIEPTINYYIPDGSSLRTIRKEHPVTFTVPVGIRFSW</sequence>
<dbReference type="InterPro" id="IPR025665">
    <property type="entry name" value="Beta-barrel_OMP_2"/>
</dbReference>
<keyword evidence="11" id="KW-1185">Reference proteome</keyword>
<dbReference type="InterPro" id="IPR036388">
    <property type="entry name" value="WH-like_DNA-bd_sf"/>
</dbReference>
<evidence type="ECO:0000313" key="8">
    <source>
        <dbReference type="EMBL" id="CUP34384.1"/>
    </source>
</evidence>
<evidence type="ECO:0000259" key="5">
    <source>
        <dbReference type="Pfam" id="PF04542"/>
    </source>
</evidence>
<dbReference type="InterPro" id="IPR011250">
    <property type="entry name" value="OMP/PagP_B-barrel"/>
</dbReference>
<feature type="domain" description="RNA polymerase sigma factor 70 region 4 type 2" evidence="6">
    <location>
        <begin position="116"/>
        <end position="165"/>
    </location>
</feature>
<keyword evidence="2" id="KW-0805">Transcription regulation</keyword>
<dbReference type="PANTHER" id="PTHR43133:SF46">
    <property type="entry name" value="RNA POLYMERASE SIGMA-70 FACTOR ECF SUBFAMILY"/>
    <property type="match status" value="1"/>
</dbReference>
<evidence type="ECO:0000313" key="10">
    <source>
        <dbReference type="Proteomes" id="UP000095606"/>
    </source>
</evidence>
<evidence type="ECO:0000256" key="2">
    <source>
        <dbReference type="ARBA" id="ARBA00023015"/>
    </source>
</evidence>
<dbReference type="Pfam" id="PF04542">
    <property type="entry name" value="Sigma70_r2"/>
    <property type="match status" value="1"/>
</dbReference>
<dbReference type="SUPFAM" id="SSF88946">
    <property type="entry name" value="Sigma2 domain of RNA polymerase sigma factors"/>
    <property type="match status" value="1"/>
</dbReference>
<evidence type="ECO:0000313" key="9">
    <source>
        <dbReference type="EMBL" id="UVQ75315.1"/>
    </source>
</evidence>
<dbReference type="RefSeq" id="WP_055269565.1">
    <property type="nucleotide sequence ID" value="NZ_CABMFH010000010.1"/>
</dbReference>
<dbReference type="InterPro" id="IPR013325">
    <property type="entry name" value="RNA_pol_sigma_r2"/>
</dbReference>
<keyword evidence="4" id="KW-0804">Transcription</keyword>
<feature type="domain" description="RNA polymerase sigma-70 region 2" evidence="5">
    <location>
        <begin position="21"/>
        <end position="87"/>
    </location>
</feature>
<reference evidence="8 10" key="1">
    <citation type="submission" date="2015-09" db="EMBL/GenBank/DDBJ databases">
        <authorList>
            <consortium name="Pathogen Informatics"/>
        </authorList>
    </citation>
    <scope>NUCLEOTIDE SEQUENCE [LARGE SCALE GENOMIC DNA]</scope>
    <source>
        <strain evidence="8 10">2789STDY5834846</strain>
    </source>
</reference>
<dbReference type="InterPro" id="IPR039425">
    <property type="entry name" value="RNA_pol_sigma-70-like"/>
</dbReference>
<dbReference type="Gene3D" id="2.40.160.20">
    <property type="match status" value="1"/>
</dbReference>
<dbReference type="InterPro" id="IPR014284">
    <property type="entry name" value="RNA_pol_sigma-70_dom"/>
</dbReference>
<dbReference type="InterPro" id="IPR013249">
    <property type="entry name" value="RNA_pol_sigma70_r4_t2"/>
</dbReference>
<dbReference type="Pfam" id="PF08281">
    <property type="entry name" value="Sigma70_r4_2"/>
    <property type="match status" value="1"/>
</dbReference>
<proteinExistence type="inferred from homology"/>
<dbReference type="GO" id="GO:0003677">
    <property type="term" value="F:DNA binding"/>
    <property type="evidence" value="ECO:0007669"/>
    <property type="project" value="InterPro"/>
</dbReference>
<dbReference type="NCBIfam" id="TIGR02937">
    <property type="entry name" value="sigma70-ECF"/>
    <property type="match status" value="1"/>
</dbReference>
<dbReference type="EMBL" id="CZAE01000010">
    <property type="protein sequence ID" value="CUP34384.1"/>
    <property type="molecule type" value="Genomic_DNA"/>
</dbReference>
<dbReference type="Pfam" id="PF13568">
    <property type="entry name" value="OMP_b-brl_2"/>
    <property type="match status" value="1"/>
</dbReference>
<keyword evidence="3" id="KW-0731">Sigma factor</keyword>
<accession>A0A174MDN2</accession>
<dbReference type="Gene3D" id="1.10.1740.10">
    <property type="match status" value="1"/>
</dbReference>
<organism evidence="8 10">
    <name type="scientific">Bacteroides faecis</name>
    <dbReference type="NCBI Taxonomy" id="674529"/>
    <lineage>
        <taxon>Bacteria</taxon>
        <taxon>Pseudomonadati</taxon>
        <taxon>Bacteroidota</taxon>
        <taxon>Bacteroidia</taxon>
        <taxon>Bacteroidales</taxon>
        <taxon>Bacteroidaceae</taxon>
        <taxon>Bacteroides</taxon>
    </lineage>
</organism>
<dbReference type="SUPFAM" id="SSF56925">
    <property type="entry name" value="OMPA-like"/>
    <property type="match status" value="1"/>
</dbReference>
<evidence type="ECO:0000313" key="11">
    <source>
        <dbReference type="Proteomes" id="UP001060104"/>
    </source>
</evidence>
<protein>
    <submittedName>
        <fullName evidence="8">RNA polymerase ECF-type sigma factor</fullName>
    </submittedName>
    <submittedName>
        <fullName evidence="9">Sigma-70 family RNA polymerase sigma factor</fullName>
    </submittedName>
</protein>
<reference evidence="9" key="2">
    <citation type="submission" date="2022-08" db="EMBL/GenBank/DDBJ databases">
        <title>Genome Sequencing of Bacteroides fragilis Group Isolates with Nanopore Technology.</title>
        <authorList>
            <person name="Tisza M.J."/>
            <person name="Smith D."/>
            <person name="Dekker J.P."/>
        </authorList>
    </citation>
    <scope>NUCLEOTIDE SEQUENCE</scope>
    <source>
        <strain evidence="9">BFG-527</strain>
    </source>
</reference>
<dbReference type="GO" id="GO:0016987">
    <property type="term" value="F:sigma factor activity"/>
    <property type="evidence" value="ECO:0007669"/>
    <property type="project" value="UniProtKB-KW"/>
</dbReference>
<comment type="similarity">
    <text evidence="1">Belongs to the sigma-70 factor family. ECF subfamily.</text>
</comment>
<evidence type="ECO:0000256" key="3">
    <source>
        <dbReference type="ARBA" id="ARBA00023082"/>
    </source>
</evidence>
<dbReference type="InterPro" id="IPR007627">
    <property type="entry name" value="RNA_pol_sigma70_r2"/>
</dbReference>
<evidence type="ECO:0000259" key="6">
    <source>
        <dbReference type="Pfam" id="PF08281"/>
    </source>
</evidence>